<dbReference type="GeneID" id="88172850"/>
<keyword evidence="1" id="KW-0175">Coiled coil</keyword>
<keyword evidence="4" id="KW-1185">Reference proteome</keyword>
<gene>
    <name evidence="3" type="ORF">PUMCH_001785</name>
</gene>
<dbReference type="RefSeq" id="XP_062876894.1">
    <property type="nucleotide sequence ID" value="XM_063020824.1"/>
</dbReference>
<proteinExistence type="predicted"/>
<dbReference type="Proteomes" id="UP001338582">
    <property type="component" value="Chromosome 2"/>
</dbReference>
<evidence type="ECO:0000313" key="4">
    <source>
        <dbReference type="Proteomes" id="UP001338582"/>
    </source>
</evidence>
<dbReference type="KEGG" id="asau:88172850"/>
<evidence type="ECO:0000313" key="3">
    <source>
        <dbReference type="EMBL" id="WPK24511.1"/>
    </source>
</evidence>
<reference evidence="3 4" key="1">
    <citation type="submission" date="2023-10" db="EMBL/GenBank/DDBJ databases">
        <title>Draft Genome Sequence of Candida saopaulonensis from a very Premature Infant with Sepsis.</title>
        <authorList>
            <person name="Ning Y."/>
            <person name="Dai R."/>
            <person name="Xiao M."/>
            <person name="Xu Y."/>
            <person name="Yan Q."/>
            <person name="Zhang L."/>
        </authorList>
    </citation>
    <scope>NUCLEOTIDE SEQUENCE [LARGE SCALE GENOMIC DNA]</scope>
    <source>
        <strain evidence="3 4">19XY460</strain>
    </source>
</reference>
<feature type="region of interest" description="Disordered" evidence="2">
    <location>
        <begin position="1"/>
        <end position="29"/>
    </location>
</feature>
<dbReference type="EMBL" id="CP138895">
    <property type="protein sequence ID" value="WPK24511.1"/>
    <property type="molecule type" value="Genomic_DNA"/>
</dbReference>
<accession>A0AAX4H7X5</accession>
<evidence type="ECO:0000256" key="2">
    <source>
        <dbReference type="SAM" id="MobiDB-lite"/>
    </source>
</evidence>
<evidence type="ECO:0000256" key="1">
    <source>
        <dbReference type="SAM" id="Coils"/>
    </source>
</evidence>
<dbReference type="AlphaFoldDB" id="A0AAX4H7X5"/>
<organism evidence="3 4">
    <name type="scientific">Australozyma saopauloensis</name>
    <dbReference type="NCBI Taxonomy" id="291208"/>
    <lineage>
        <taxon>Eukaryota</taxon>
        <taxon>Fungi</taxon>
        <taxon>Dikarya</taxon>
        <taxon>Ascomycota</taxon>
        <taxon>Saccharomycotina</taxon>
        <taxon>Pichiomycetes</taxon>
        <taxon>Metschnikowiaceae</taxon>
        <taxon>Australozyma</taxon>
    </lineage>
</organism>
<sequence>MAITRSKRKELESLSSKNNRRVSRLNPESLTLTNKRPKISTALITIAENNQKRRFDSDLRGRILRASYRLRANLLNKVYANSGSRSRKRIKAILDNWIDSMELTLDEYQARQKEYLGQFRSARKENVFLSFSSPHSWKKNLRVLMIKIGKSMVYMVSRLEEHGEYAPDIRTKEINDVVYQIKSEIENQALFFSLEFQYAFSWLWRLYLAQKVRALINLAKRWCVCFWFGVLKIILTSVENIEVGERSVAYTSTSSNLSESHFKISISTAHSEGSLRSVQEEITDTWESADSWDYSEDPFAKCIVKSLTATVEEIEFWPDEQFGPMPDFLVLRGIKNALEPN</sequence>
<name>A0AAX4H7X5_9ASCO</name>
<feature type="coiled-coil region" evidence="1">
    <location>
        <begin position="98"/>
        <end position="125"/>
    </location>
</feature>
<protein>
    <submittedName>
        <fullName evidence="3">Uncharacterized protein</fullName>
    </submittedName>
</protein>